<feature type="domain" description="DUF4365" evidence="1">
    <location>
        <begin position="8"/>
        <end position="160"/>
    </location>
</feature>
<dbReference type="InterPro" id="IPR025375">
    <property type="entry name" value="DUF4365"/>
</dbReference>
<dbReference type="Proteomes" id="UP001057561">
    <property type="component" value="Chromosome"/>
</dbReference>
<dbReference type="Pfam" id="PF14280">
    <property type="entry name" value="DUF4365"/>
    <property type="match status" value="1"/>
</dbReference>
<reference evidence="2" key="1">
    <citation type="submission" date="2022-06" db="EMBL/GenBank/DDBJ databases">
        <title>Nostosin G and Spiroidesin B from the Cyanobacterium Dolichospermum sp. NIES-1697.</title>
        <authorList>
            <person name="Phan C.-S."/>
            <person name="Mehjabin J.J."/>
            <person name="Anas A.R.J."/>
            <person name="Hayasaka M."/>
            <person name="Onoki R."/>
            <person name="Wang J."/>
            <person name="Umezawa T."/>
            <person name="Washio K."/>
            <person name="Morikawa M."/>
            <person name="Okino T."/>
        </authorList>
    </citation>
    <scope>NUCLEOTIDE SEQUENCE</scope>
    <source>
        <strain evidence="2">NIES-1697</strain>
    </source>
</reference>
<dbReference type="EMBL" id="CP099464">
    <property type="protein sequence ID" value="UUO16068.1"/>
    <property type="molecule type" value="Genomic_DNA"/>
</dbReference>
<evidence type="ECO:0000259" key="1">
    <source>
        <dbReference type="Pfam" id="PF14280"/>
    </source>
</evidence>
<gene>
    <name evidence="2" type="ORF">NG743_03155</name>
</gene>
<accession>A0ABY5LVN4</accession>
<evidence type="ECO:0000313" key="2">
    <source>
        <dbReference type="EMBL" id="UUO16068.1"/>
    </source>
</evidence>
<keyword evidence="3" id="KW-1185">Reference proteome</keyword>
<proteinExistence type="predicted"/>
<sequence>MHITQCQEQFGNAYIRVITAVSGYSIYKPEVDDDSIDLGIAAKGGMGTFRSPRLEIQLKAPFRRNIVGAESISYPLSRKNYDDLRYTNVYVPRILVIVVLADDINSWLHQCEEQLIMKHCAYWTSLRGEEELPTGQESKSVRLSRDKIFNVEALESLMQIISNGGTP</sequence>
<dbReference type="RefSeq" id="WP_193963622.1">
    <property type="nucleotide sequence ID" value="NZ_CP099464.1"/>
</dbReference>
<name>A0ABY5LVN4_9CYAN</name>
<protein>
    <submittedName>
        <fullName evidence="2">DUF4365 domain-containing protein</fullName>
    </submittedName>
</protein>
<organism evidence="2 3">
    <name type="scientific">Dolichospermum heterosporum TAC447</name>
    <dbReference type="NCBI Taxonomy" id="747523"/>
    <lineage>
        <taxon>Bacteria</taxon>
        <taxon>Bacillati</taxon>
        <taxon>Cyanobacteriota</taxon>
        <taxon>Cyanophyceae</taxon>
        <taxon>Nostocales</taxon>
        <taxon>Aphanizomenonaceae</taxon>
        <taxon>Dolichospermum</taxon>
        <taxon>Dolichospermum heterosporum</taxon>
    </lineage>
</organism>
<evidence type="ECO:0000313" key="3">
    <source>
        <dbReference type="Proteomes" id="UP001057561"/>
    </source>
</evidence>